<evidence type="ECO:0000313" key="3">
    <source>
        <dbReference type="Proteomes" id="UP000053875"/>
    </source>
</evidence>
<dbReference type="Proteomes" id="UP000053875">
    <property type="component" value="Unassembled WGS sequence"/>
</dbReference>
<sequence length="121" mass="12398">MKLKALCDAQLSAKAVLTSFLSSAKAPKNPKELENGSMRGTPSTEGSKLEMPLLLKHPGAARAAGTQVAAEETQAAKELAPNSTFSSAKSGTAVSTTTAESQAAGQKQQIPPVAKICSKTD</sequence>
<protein>
    <submittedName>
        <fullName evidence="2">Uncharacterized protein</fullName>
    </submittedName>
</protein>
<feature type="region of interest" description="Disordered" evidence="1">
    <location>
        <begin position="70"/>
        <end position="121"/>
    </location>
</feature>
<dbReference type="PANTHER" id="PTHR35674:SF1">
    <property type="entry name" value="CDNA SEQUENCE CK137956"/>
    <property type="match status" value="1"/>
</dbReference>
<feature type="region of interest" description="Disordered" evidence="1">
    <location>
        <begin position="23"/>
        <end position="49"/>
    </location>
</feature>
<reference evidence="2 3" key="1">
    <citation type="submission" date="2014-04" db="EMBL/GenBank/DDBJ databases">
        <title>Genome evolution of avian class.</title>
        <authorList>
            <person name="Zhang G."/>
            <person name="Li C."/>
        </authorList>
    </citation>
    <scope>NUCLEOTIDE SEQUENCE [LARGE SCALE GENOMIC DNA]</scope>
    <source>
        <strain evidence="2">BGI_N307</strain>
    </source>
</reference>
<name>A0A093GXK6_DRYPU</name>
<evidence type="ECO:0000313" key="2">
    <source>
        <dbReference type="EMBL" id="KFV75048.1"/>
    </source>
</evidence>
<feature type="non-terminal residue" evidence="2">
    <location>
        <position position="121"/>
    </location>
</feature>
<evidence type="ECO:0000256" key="1">
    <source>
        <dbReference type="SAM" id="MobiDB-lite"/>
    </source>
</evidence>
<dbReference type="PANTHER" id="PTHR35674">
    <property type="entry name" value="CDNA SEQUENCE CK137956"/>
    <property type="match status" value="1"/>
</dbReference>
<proteinExistence type="predicted"/>
<keyword evidence="3" id="KW-1185">Reference proteome</keyword>
<accession>A0A093GXK6</accession>
<dbReference type="EMBL" id="KL217235">
    <property type="protein sequence ID" value="KFV75048.1"/>
    <property type="molecule type" value="Genomic_DNA"/>
</dbReference>
<dbReference type="InterPro" id="IPR031496">
    <property type="entry name" value="DUF4688"/>
</dbReference>
<dbReference type="AlphaFoldDB" id="A0A093GXK6"/>
<organism evidence="2 3">
    <name type="scientific">Dryobates pubescens</name>
    <name type="common">Downy woodpecker</name>
    <name type="synonym">Picoides pubescens</name>
    <dbReference type="NCBI Taxonomy" id="118200"/>
    <lineage>
        <taxon>Eukaryota</taxon>
        <taxon>Metazoa</taxon>
        <taxon>Chordata</taxon>
        <taxon>Craniata</taxon>
        <taxon>Vertebrata</taxon>
        <taxon>Euteleostomi</taxon>
        <taxon>Archelosauria</taxon>
        <taxon>Archosauria</taxon>
        <taxon>Dinosauria</taxon>
        <taxon>Saurischia</taxon>
        <taxon>Theropoda</taxon>
        <taxon>Coelurosauria</taxon>
        <taxon>Aves</taxon>
        <taxon>Neognathae</taxon>
        <taxon>Neoaves</taxon>
        <taxon>Telluraves</taxon>
        <taxon>Coraciimorphae</taxon>
        <taxon>Piciformes</taxon>
        <taxon>Picidae</taxon>
        <taxon>Dryobates</taxon>
    </lineage>
</organism>
<feature type="compositionally biased region" description="Polar residues" evidence="1">
    <location>
        <begin position="81"/>
        <end position="109"/>
    </location>
</feature>
<gene>
    <name evidence="2" type="ORF">N307_14632</name>
</gene>